<keyword evidence="4" id="KW-0813">Transport</keyword>
<dbReference type="PANTHER" id="PTHR19308:SF33">
    <property type="entry name" value="START DOMAIN CONTAINING 10"/>
    <property type="match status" value="1"/>
</dbReference>
<keyword evidence="9" id="KW-0445">Lipid transport</keyword>
<keyword evidence="12" id="KW-0472">Membrane</keyword>
<proteinExistence type="predicted"/>
<evidence type="ECO:0000256" key="13">
    <source>
        <dbReference type="ARBA" id="ARBA00023273"/>
    </source>
</evidence>
<dbReference type="GO" id="GO:0005829">
    <property type="term" value="C:cytosol"/>
    <property type="evidence" value="ECO:0007669"/>
    <property type="project" value="UniProtKB-ARBA"/>
</dbReference>
<feature type="domain" description="START" evidence="17">
    <location>
        <begin position="123"/>
        <end position="309"/>
    </location>
</feature>
<evidence type="ECO:0000256" key="15">
    <source>
        <dbReference type="ARBA" id="ARBA00076937"/>
    </source>
</evidence>
<evidence type="ECO:0000256" key="6">
    <source>
        <dbReference type="ARBA" id="ARBA00022553"/>
    </source>
</evidence>
<dbReference type="GO" id="GO:0031514">
    <property type="term" value="C:motile cilium"/>
    <property type="evidence" value="ECO:0007669"/>
    <property type="project" value="UniProtKB-SubCell"/>
</dbReference>
<protein>
    <recommendedName>
        <fullName evidence="14">START domain-containing protein 10</fullName>
    </recommendedName>
    <alternativeName>
        <fullName evidence="15">PCTP-like protein</fullName>
    </alternativeName>
    <alternativeName>
        <fullName evidence="16">StAR-related lipid transfer protein 10</fullName>
    </alternativeName>
</protein>
<evidence type="ECO:0000256" key="8">
    <source>
        <dbReference type="ARBA" id="ARBA00022990"/>
    </source>
</evidence>
<evidence type="ECO:0000259" key="17">
    <source>
        <dbReference type="PROSITE" id="PS50848"/>
    </source>
</evidence>
<evidence type="ECO:0000256" key="10">
    <source>
        <dbReference type="ARBA" id="ARBA00023069"/>
    </source>
</evidence>
<evidence type="ECO:0000256" key="9">
    <source>
        <dbReference type="ARBA" id="ARBA00023055"/>
    </source>
</evidence>
<dbReference type="SMART" id="SM00234">
    <property type="entry name" value="START"/>
    <property type="match status" value="1"/>
</dbReference>
<reference evidence="18" key="2">
    <citation type="submission" date="2016-06" db="EMBL/GenBank/DDBJ databases">
        <title>The genome of a short-lived fish provides insights into sex chromosome evolution and the genetic control of aging.</title>
        <authorList>
            <person name="Reichwald K."/>
            <person name="Felder M."/>
            <person name="Petzold A."/>
            <person name="Koch P."/>
            <person name="Groth M."/>
            <person name="Platzer M."/>
        </authorList>
    </citation>
    <scope>NUCLEOTIDE SEQUENCE</scope>
    <source>
        <tissue evidence="18">Brain</tissue>
    </source>
</reference>
<keyword evidence="7" id="KW-0282">Flagellum</keyword>
<keyword evidence="6" id="KW-0597">Phosphoprotein</keyword>
<dbReference type="InterPro" id="IPR051213">
    <property type="entry name" value="START_lipid_transfer"/>
</dbReference>
<evidence type="ECO:0000313" key="18">
    <source>
        <dbReference type="EMBL" id="SBP68090.1"/>
    </source>
</evidence>
<gene>
    <name evidence="18" type="primary">STARD10</name>
</gene>
<dbReference type="GO" id="GO:0006869">
    <property type="term" value="P:lipid transport"/>
    <property type="evidence" value="ECO:0007669"/>
    <property type="project" value="UniProtKB-KW"/>
</dbReference>
<evidence type="ECO:0000256" key="4">
    <source>
        <dbReference type="ARBA" id="ARBA00022448"/>
    </source>
</evidence>
<evidence type="ECO:0000256" key="11">
    <source>
        <dbReference type="ARBA" id="ARBA00023121"/>
    </source>
</evidence>
<keyword evidence="8" id="KW-0007">Acetylation</keyword>
<comment type="subcellular location">
    <subcellularLocation>
        <location evidence="1">Cell projection</location>
        <location evidence="1">Cilium</location>
        <location evidence="1">Flagellum</location>
    </subcellularLocation>
    <subcellularLocation>
        <location evidence="3">Cytoplasm</location>
    </subcellularLocation>
    <subcellularLocation>
        <location evidence="2">Membrane</location>
    </subcellularLocation>
</comment>
<evidence type="ECO:0000256" key="14">
    <source>
        <dbReference type="ARBA" id="ARBA00070345"/>
    </source>
</evidence>
<evidence type="ECO:0000256" key="3">
    <source>
        <dbReference type="ARBA" id="ARBA00004496"/>
    </source>
</evidence>
<keyword evidence="11" id="KW-0446">Lipid-binding</keyword>
<dbReference type="InterPro" id="IPR041951">
    <property type="entry name" value="STARD10_START"/>
</dbReference>
<evidence type="ECO:0000256" key="2">
    <source>
        <dbReference type="ARBA" id="ARBA00004370"/>
    </source>
</evidence>
<dbReference type="CDD" id="cd08871">
    <property type="entry name" value="START_STARD10-like"/>
    <property type="match status" value="1"/>
</dbReference>
<dbReference type="PANTHER" id="PTHR19308">
    <property type="entry name" value="PHOSPHATIDYLCHOLINE TRANSFER PROTEIN"/>
    <property type="match status" value="1"/>
</dbReference>
<keyword evidence="10" id="KW-0969">Cilium</keyword>
<evidence type="ECO:0000256" key="12">
    <source>
        <dbReference type="ARBA" id="ARBA00023136"/>
    </source>
</evidence>
<organism evidence="18">
    <name type="scientific">Nothobranchius kadleci</name>
    <name type="common">African annual killifish</name>
    <dbReference type="NCBI Taxonomy" id="1051664"/>
    <lineage>
        <taxon>Eukaryota</taxon>
        <taxon>Metazoa</taxon>
        <taxon>Chordata</taxon>
        <taxon>Craniata</taxon>
        <taxon>Vertebrata</taxon>
        <taxon>Euteleostomi</taxon>
        <taxon>Actinopterygii</taxon>
        <taxon>Neopterygii</taxon>
        <taxon>Teleostei</taxon>
        <taxon>Neoteleostei</taxon>
        <taxon>Acanthomorphata</taxon>
        <taxon>Ovalentaria</taxon>
        <taxon>Atherinomorphae</taxon>
        <taxon>Cyprinodontiformes</taxon>
        <taxon>Nothobranchiidae</taxon>
        <taxon>Nothobranchius</taxon>
    </lineage>
</organism>
<name>A0A1A8BNK2_NOTKA</name>
<keyword evidence="13" id="KW-0966">Cell projection</keyword>
<dbReference type="Gene3D" id="3.30.530.20">
    <property type="match status" value="1"/>
</dbReference>
<reference evidence="18" key="1">
    <citation type="submission" date="2016-05" db="EMBL/GenBank/DDBJ databases">
        <authorList>
            <person name="Lavstsen T."/>
            <person name="Jespersen J.S."/>
        </authorList>
    </citation>
    <scope>NUCLEOTIDE SEQUENCE</scope>
    <source>
        <tissue evidence="18">Brain</tissue>
    </source>
</reference>
<dbReference type="InterPro" id="IPR023393">
    <property type="entry name" value="START-like_dom_sf"/>
</dbReference>
<dbReference type="GO" id="GO:0008289">
    <property type="term" value="F:lipid binding"/>
    <property type="evidence" value="ECO:0007669"/>
    <property type="project" value="UniProtKB-KW"/>
</dbReference>
<evidence type="ECO:0000256" key="1">
    <source>
        <dbReference type="ARBA" id="ARBA00004230"/>
    </source>
</evidence>
<dbReference type="FunFam" id="3.30.530.20:FF:000008">
    <property type="entry name" value="START domain containing 10"/>
    <property type="match status" value="1"/>
</dbReference>
<dbReference type="GO" id="GO:0016020">
    <property type="term" value="C:membrane"/>
    <property type="evidence" value="ECO:0007669"/>
    <property type="project" value="UniProtKB-SubCell"/>
</dbReference>
<dbReference type="EMBL" id="HADZ01004149">
    <property type="protein sequence ID" value="SBP68090.1"/>
    <property type="molecule type" value="Transcribed_RNA"/>
</dbReference>
<dbReference type="InterPro" id="IPR002913">
    <property type="entry name" value="START_lipid-bd_dom"/>
</dbReference>
<evidence type="ECO:0000256" key="5">
    <source>
        <dbReference type="ARBA" id="ARBA00022490"/>
    </source>
</evidence>
<dbReference type="AlphaFoldDB" id="A0A1A8BNK2"/>
<accession>A0A1A8BNK2</accession>
<dbReference type="Pfam" id="PF01852">
    <property type="entry name" value="START"/>
    <property type="match status" value="1"/>
</dbReference>
<evidence type="ECO:0000256" key="7">
    <source>
        <dbReference type="ARBA" id="ARBA00022846"/>
    </source>
</evidence>
<dbReference type="PROSITE" id="PS50848">
    <property type="entry name" value="START"/>
    <property type="match status" value="1"/>
</dbReference>
<evidence type="ECO:0000256" key="16">
    <source>
        <dbReference type="ARBA" id="ARBA00080073"/>
    </source>
</evidence>
<keyword evidence="5" id="KW-0963">Cytoplasm</keyword>
<sequence>MVIVQGPIPLLFGRGLPLIFSPPSTHTWVRTLSRKRVLVEWNGSGMLLDLIGDRCAYISLSGRQRPEERQIIPGAQRRLFTPAREERKRSEELKQLKAIMSRQHSSILPGEEAFADFKKQCLSTENWINKYDSDGMQVWIEVQKNSVPKVHKIKCKMAIKDVSAATMYDVIHDGEYRKRWDPNVLESFDIARLSDNADVGYYSWICPKPIKNRDVVTLRSWQVTDDEYTIINFSVKHPKHPPHSHLVRAVSILTGYLIKPTGPNSCTFIYLSQADPKGSLPKWVVNKASQVLAPRVMMSVHKAGQNYPAWKQQNSPNLKPWLHPEQSTLATMDPAELSIQRADSLENVDELTKLDVMDSENSS</sequence>
<dbReference type="SUPFAM" id="SSF55961">
    <property type="entry name" value="Bet v1-like"/>
    <property type="match status" value="1"/>
</dbReference>